<feature type="compositionally biased region" description="Basic residues" evidence="1">
    <location>
        <begin position="83"/>
        <end position="92"/>
    </location>
</feature>
<feature type="region of interest" description="Disordered" evidence="1">
    <location>
        <begin position="70"/>
        <end position="92"/>
    </location>
</feature>
<reference evidence="2 3" key="1">
    <citation type="submission" date="2019-12" db="EMBL/GenBank/DDBJ databases">
        <title>Spirosoma sp. HMF4905 genome sequencing and assembly.</title>
        <authorList>
            <person name="Kang H."/>
            <person name="Cha I."/>
            <person name="Kim H."/>
            <person name="Joh K."/>
        </authorList>
    </citation>
    <scope>NUCLEOTIDE SEQUENCE [LARGE SCALE GENOMIC DNA]</scope>
    <source>
        <strain evidence="2 3">HMF4905</strain>
    </source>
</reference>
<dbReference type="AlphaFoldDB" id="A0A7K1SAL3"/>
<evidence type="ECO:0000256" key="1">
    <source>
        <dbReference type="SAM" id="MobiDB-lite"/>
    </source>
</evidence>
<keyword evidence="3" id="KW-1185">Reference proteome</keyword>
<name>A0A7K1SAL3_9BACT</name>
<comment type="caution">
    <text evidence="2">The sequence shown here is derived from an EMBL/GenBank/DDBJ whole genome shotgun (WGS) entry which is preliminary data.</text>
</comment>
<accession>A0A7K1SAL3</accession>
<gene>
    <name evidence="2" type="ORF">GO755_12475</name>
</gene>
<protein>
    <submittedName>
        <fullName evidence="2">Uncharacterized protein</fullName>
    </submittedName>
</protein>
<organism evidence="2 3">
    <name type="scientific">Spirosoma arboris</name>
    <dbReference type="NCBI Taxonomy" id="2682092"/>
    <lineage>
        <taxon>Bacteria</taxon>
        <taxon>Pseudomonadati</taxon>
        <taxon>Bacteroidota</taxon>
        <taxon>Cytophagia</taxon>
        <taxon>Cytophagales</taxon>
        <taxon>Cytophagaceae</taxon>
        <taxon>Spirosoma</taxon>
    </lineage>
</organism>
<evidence type="ECO:0000313" key="2">
    <source>
        <dbReference type="EMBL" id="MVM30849.1"/>
    </source>
</evidence>
<dbReference type="EMBL" id="WPIN01000004">
    <property type="protein sequence ID" value="MVM30849.1"/>
    <property type="molecule type" value="Genomic_DNA"/>
</dbReference>
<proteinExistence type="predicted"/>
<sequence>MSMLIYVVLLLTIIAYQSIRDRRAYKLDQLKKTTMKAQLEHQEQEISEELSQKKAFQKGTDGHYEITYRESLTPIQNPETQRARKSKPISQS</sequence>
<evidence type="ECO:0000313" key="3">
    <source>
        <dbReference type="Proteomes" id="UP000436006"/>
    </source>
</evidence>
<dbReference type="Proteomes" id="UP000436006">
    <property type="component" value="Unassembled WGS sequence"/>
</dbReference>
<dbReference type="RefSeq" id="WP_157585173.1">
    <property type="nucleotide sequence ID" value="NZ_WPIN01000004.1"/>
</dbReference>